<dbReference type="AlphaFoldDB" id="A0A1Y5HT85"/>
<dbReference type="GO" id="GO:0005737">
    <property type="term" value="C:cytoplasm"/>
    <property type="evidence" value="ECO:0007669"/>
    <property type="project" value="TreeGrafter"/>
</dbReference>
<dbReference type="NCBIfam" id="TIGR01380">
    <property type="entry name" value="glut_syn"/>
    <property type="match status" value="1"/>
</dbReference>
<comment type="pathway">
    <text evidence="10">Sulfur metabolism; glutathione biosynthesis; glutathione from L-cysteine and L-glutamate: step 2/2.</text>
</comment>
<comment type="caution">
    <text evidence="12">The sequence shown here is derived from an EMBL/GenBank/DDBJ whole genome shotgun (WGS) entry which is preliminary data.</text>
</comment>
<dbReference type="Pfam" id="PF02955">
    <property type="entry name" value="GSH-S_ATP"/>
    <property type="match status" value="1"/>
</dbReference>
<evidence type="ECO:0000256" key="5">
    <source>
        <dbReference type="ARBA" id="ARBA00022723"/>
    </source>
</evidence>
<feature type="domain" description="ATP-grasp" evidence="11">
    <location>
        <begin position="125"/>
        <end position="311"/>
    </location>
</feature>
<name>A0A1Y5HT85_OLEAN</name>
<dbReference type="GO" id="GO:0004363">
    <property type="term" value="F:glutathione synthase activity"/>
    <property type="evidence" value="ECO:0007669"/>
    <property type="project" value="UniProtKB-UniRule"/>
</dbReference>
<dbReference type="NCBIfam" id="NF003573">
    <property type="entry name" value="PRK05246.1"/>
    <property type="match status" value="1"/>
</dbReference>
<keyword evidence="9" id="KW-0464">Manganese</keyword>
<dbReference type="GO" id="GO:0005524">
    <property type="term" value="F:ATP binding"/>
    <property type="evidence" value="ECO:0007669"/>
    <property type="project" value="UniProtKB-UniRule"/>
</dbReference>
<keyword evidence="8" id="KW-0460">Magnesium</keyword>
<evidence type="ECO:0000256" key="10">
    <source>
        <dbReference type="HAMAP-Rule" id="MF_00162"/>
    </source>
</evidence>
<dbReference type="SUPFAM" id="SSF52440">
    <property type="entry name" value="PreATP-grasp domain"/>
    <property type="match status" value="1"/>
</dbReference>
<dbReference type="FunFam" id="3.40.50.20:FF:000009">
    <property type="entry name" value="Glutathione synthetase"/>
    <property type="match status" value="1"/>
</dbReference>
<evidence type="ECO:0000256" key="3">
    <source>
        <dbReference type="ARBA" id="ARBA00022598"/>
    </source>
</evidence>
<evidence type="ECO:0000313" key="12">
    <source>
        <dbReference type="EMBL" id="OUS40531.1"/>
    </source>
</evidence>
<reference evidence="13" key="1">
    <citation type="journal article" date="2017" name="Proc. Natl. Acad. Sci. U.S.A.">
        <title>Simulation of Deepwater Horizon oil plume reveals substrate specialization within a complex community of hydrocarbon degraders.</title>
        <authorList>
            <person name="Hu P."/>
            <person name="Dubinsky E.A."/>
            <person name="Probst A.J."/>
            <person name="Wang J."/>
            <person name="Sieber C.M.K."/>
            <person name="Tom L.M."/>
            <person name="Gardinali P."/>
            <person name="Banfield J.F."/>
            <person name="Atlas R.M."/>
            <person name="Andersen G.L."/>
        </authorList>
    </citation>
    <scope>NUCLEOTIDE SEQUENCE [LARGE SCALE GENOMIC DNA]</scope>
</reference>
<evidence type="ECO:0000256" key="6">
    <source>
        <dbReference type="ARBA" id="ARBA00022741"/>
    </source>
</evidence>
<dbReference type="Gene3D" id="3.30.1490.20">
    <property type="entry name" value="ATP-grasp fold, A domain"/>
    <property type="match status" value="1"/>
</dbReference>
<keyword evidence="6 10" id="KW-0547">Nucleotide-binding</keyword>
<keyword evidence="7 10" id="KW-0067">ATP-binding</keyword>
<dbReference type="PANTHER" id="PTHR21621:SF4">
    <property type="entry name" value="GLUTATHIONE SYNTHETASE"/>
    <property type="match status" value="1"/>
</dbReference>
<dbReference type="InterPro" id="IPR006284">
    <property type="entry name" value="Glut_synth_pro"/>
</dbReference>
<dbReference type="Pfam" id="PF02951">
    <property type="entry name" value="GSH-S_N"/>
    <property type="match status" value="1"/>
</dbReference>
<comment type="similarity">
    <text evidence="10">Belongs to the prokaryotic GSH synthase family.</text>
</comment>
<proteinExistence type="inferred from homology"/>
<dbReference type="InterPro" id="IPR004218">
    <property type="entry name" value="GSHS_ATP-bd"/>
</dbReference>
<evidence type="ECO:0000256" key="9">
    <source>
        <dbReference type="ARBA" id="ARBA00023211"/>
    </source>
</evidence>
<evidence type="ECO:0000256" key="8">
    <source>
        <dbReference type="ARBA" id="ARBA00022842"/>
    </source>
</evidence>
<comment type="catalytic activity">
    <reaction evidence="10">
        <text>gamma-L-glutamyl-L-cysteine + glycine + ATP = glutathione + ADP + phosphate + H(+)</text>
        <dbReference type="Rhea" id="RHEA:13557"/>
        <dbReference type="ChEBI" id="CHEBI:15378"/>
        <dbReference type="ChEBI" id="CHEBI:30616"/>
        <dbReference type="ChEBI" id="CHEBI:43474"/>
        <dbReference type="ChEBI" id="CHEBI:57305"/>
        <dbReference type="ChEBI" id="CHEBI:57925"/>
        <dbReference type="ChEBI" id="CHEBI:58173"/>
        <dbReference type="ChEBI" id="CHEBI:456216"/>
        <dbReference type="EC" id="6.3.2.3"/>
    </reaction>
</comment>
<dbReference type="EC" id="6.3.2.3" evidence="10"/>
<dbReference type="UniPathway" id="UPA00142">
    <property type="reaction ID" value="UER00210"/>
</dbReference>
<evidence type="ECO:0000256" key="2">
    <source>
        <dbReference type="ARBA" id="ARBA00001946"/>
    </source>
</evidence>
<gene>
    <name evidence="10" type="primary">gshB</name>
    <name evidence="12" type="ORF">A9R00_05550</name>
</gene>
<dbReference type="EMBL" id="MABE01000319">
    <property type="protein sequence ID" value="OUS40531.1"/>
    <property type="molecule type" value="Genomic_DNA"/>
</dbReference>
<evidence type="ECO:0000256" key="4">
    <source>
        <dbReference type="ARBA" id="ARBA00022684"/>
    </source>
</evidence>
<dbReference type="InterPro" id="IPR016185">
    <property type="entry name" value="PreATP-grasp_dom_sf"/>
</dbReference>
<accession>A0A1Y5HT85</accession>
<dbReference type="Gene3D" id="3.40.50.20">
    <property type="match status" value="1"/>
</dbReference>
<dbReference type="HAMAP" id="MF_00162">
    <property type="entry name" value="GSH_S"/>
    <property type="match status" value="1"/>
</dbReference>
<dbReference type="SUPFAM" id="SSF56059">
    <property type="entry name" value="Glutathione synthetase ATP-binding domain-like"/>
    <property type="match status" value="1"/>
</dbReference>
<dbReference type="FunFam" id="3.30.1490.20:FF:000009">
    <property type="entry name" value="Glutathione synthetase"/>
    <property type="match status" value="1"/>
</dbReference>
<keyword evidence="3 10" id="KW-0436">Ligase</keyword>
<dbReference type="Gene3D" id="3.30.470.20">
    <property type="entry name" value="ATP-grasp fold, B domain"/>
    <property type="match status" value="1"/>
</dbReference>
<evidence type="ECO:0000313" key="13">
    <source>
        <dbReference type="Proteomes" id="UP000227088"/>
    </source>
</evidence>
<keyword evidence="4 10" id="KW-0317">Glutathione biosynthesis</keyword>
<dbReference type="InterPro" id="IPR004215">
    <property type="entry name" value="GSHS_N"/>
</dbReference>
<protein>
    <recommendedName>
        <fullName evidence="10">Glutathione synthetase</fullName>
        <ecNumber evidence="10">6.3.2.3</ecNumber>
    </recommendedName>
    <alternativeName>
        <fullName evidence="10">GSH synthetase</fullName>
        <shortName evidence="10">GSH-S</shortName>
        <shortName evidence="10">GSHase</shortName>
    </alternativeName>
    <alternativeName>
        <fullName evidence="10">Glutathione synthase</fullName>
    </alternativeName>
</protein>
<evidence type="ECO:0000256" key="1">
    <source>
        <dbReference type="ARBA" id="ARBA00001936"/>
    </source>
</evidence>
<comment type="cofactor">
    <cofactor evidence="1">
        <name>Mn(2+)</name>
        <dbReference type="ChEBI" id="CHEBI:29035"/>
    </cofactor>
</comment>
<comment type="cofactor">
    <cofactor evidence="2">
        <name>Mg(2+)</name>
        <dbReference type="ChEBI" id="CHEBI:18420"/>
    </cofactor>
</comment>
<dbReference type="InterPro" id="IPR011761">
    <property type="entry name" value="ATP-grasp"/>
</dbReference>
<evidence type="ECO:0000256" key="7">
    <source>
        <dbReference type="ARBA" id="ARBA00022840"/>
    </source>
</evidence>
<dbReference type="InterPro" id="IPR013815">
    <property type="entry name" value="ATP_grasp_subdomain_1"/>
</dbReference>
<evidence type="ECO:0000259" key="11">
    <source>
        <dbReference type="PROSITE" id="PS50975"/>
    </source>
</evidence>
<sequence>MSIKIGIVMDPIENISFHKDTSIALMFAAQEKGCELYYMEQQDLSIQNGQAFGRMAKTTVAMNADKWFEKEEAIDRPLSDLQIILMRKDPPFDSEFIYSSYILERAAQQGVLVANNPQSLRDCNEKVFATEFAELMSPTTVTRRPDLLKAFHAEHGDVIFKPLDGMGGSSIFRLKKDDPNVSVIIETLTNHGQQQIMAQRFIPEITSGDKRILMIDGEAVPFTLARIPAKGETRGNLAAGGSGVTMKLTEKEAAIAKKIGPKLKEKGLYFVGLDVIGDYITEINVTSPTCVREISRDSGIDIAGQLIDCLLQKVRC</sequence>
<dbReference type="PANTHER" id="PTHR21621">
    <property type="entry name" value="RIBOSOMAL PROTEIN S6 MODIFICATION PROTEIN"/>
    <property type="match status" value="1"/>
</dbReference>
<dbReference type="PROSITE" id="PS50975">
    <property type="entry name" value="ATP_GRASP"/>
    <property type="match status" value="1"/>
</dbReference>
<dbReference type="GO" id="GO:0046872">
    <property type="term" value="F:metal ion binding"/>
    <property type="evidence" value="ECO:0007669"/>
    <property type="project" value="UniProtKB-KW"/>
</dbReference>
<organism evidence="12 13">
    <name type="scientific">Oleispira antarctica</name>
    <dbReference type="NCBI Taxonomy" id="188908"/>
    <lineage>
        <taxon>Bacteria</taxon>
        <taxon>Pseudomonadati</taxon>
        <taxon>Pseudomonadota</taxon>
        <taxon>Gammaproteobacteria</taxon>
        <taxon>Oceanospirillales</taxon>
        <taxon>Oceanospirillaceae</taxon>
        <taxon>Oleispira</taxon>
    </lineage>
</organism>
<dbReference type="Proteomes" id="UP000227088">
    <property type="component" value="Unassembled WGS sequence"/>
</dbReference>
<keyword evidence="5" id="KW-0479">Metal-binding</keyword>